<dbReference type="InterPro" id="IPR000719">
    <property type="entry name" value="Prot_kinase_dom"/>
</dbReference>
<feature type="region of interest" description="Disordered" evidence="7">
    <location>
        <begin position="255"/>
        <end position="277"/>
    </location>
</feature>
<feature type="domain" description="Protein kinase" evidence="8">
    <location>
        <begin position="6"/>
        <end position="255"/>
    </location>
</feature>
<dbReference type="PANTHER" id="PTHR48011:SF76">
    <property type="entry name" value="MITOGEN-ACTIVATED PROTEIN KINASE KINASE KINASE 15"/>
    <property type="match status" value="1"/>
</dbReference>
<dbReference type="GO" id="GO:0007165">
    <property type="term" value="P:signal transduction"/>
    <property type="evidence" value="ECO:0007669"/>
    <property type="project" value="TreeGrafter"/>
</dbReference>
<dbReference type="Gene3D" id="1.10.510.10">
    <property type="entry name" value="Transferase(Phosphotransferase) domain 1"/>
    <property type="match status" value="1"/>
</dbReference>
<dbReference type="InterPro" id="IPR008271">
    <property type="entry name" value="Ser/Thr_kinase_AS"/>
</dbReference>
<feature type="compositionally biased region" description="Polar residues" evidence="7">
    <location>
        <begin position="263"/>
        <end position="277"/>
    </location>
</feature>
<dbReference type="AlphaFoldDB" id="A0AAU9STB9"/>
<dbReference type="InterPro" id="IPR017441">
    <property type="entry name" value="Protein_kinase_ATP_BS"/>
</dbReference>
<organism evidence="9 10">
    <name type="scientific">Thlaspi arvense</name>
    <name type="common">Field penny-cress</name>
    <dbReference type="NCBI Taxonomy" id="13288"/>
    <lineage>
        <taxon>Eukaryota</taxon>
        <taxon>Viridiplantae</taxon>
        <taxon>Streptophyta</taxon>
        <taxon>Embryophyta</taxon>
        <taxon>Tracheophyta</taxon>
        <taxon>Spermatophyta</taxon>
        <taxon>Magnoliopsida</taxon>
        <taxon>eudicotyledons</taxon>
        <taxon>Gunneridae</taxon>
        <taxon>Pentapetalae</taxon>
        <taxon>rosids</taxon>
        <taxon>malvids</taxon>
        <taxon>Brassicales</taxon>
        <taxon>Brassicaceae</taxon>
        <taxon>Thlaspideae</taxon>
        <taxon>Thlaspi</taxon>
    </lineage>
</organism>
<evidence type="ECO:0000256" key="5">
    <source>
        <dbReference type="PROSITE-ProRule" id="PRU10141"/>
    </source>
</evidence>
<name>A0AAU9STB9_THLAR</name>
<keyword evidence="3" id="KW-0418">Kinase</keyword>
<keyword evidence="1" id="KW-0808">Transferase</keyword>
<dbReference type="CDD" id="cd06606">
    <property type="entry name" value="STKc_MAPKKK"/>
    <property type="match status" value="1"/>
</dbReference>
<accession>A0AAU9STB9</accession>
<evidence type="ECO:0000313" key="9">
    <source>
        <dbReference type="EMBL" id="CAH2069906.1"/>
    </source>
</evidence>
<proteinExistence type="inferred from homology"/>
<dbReference type="FunFam" id="1.10.510.10:FF:001313">
    <property type="entry name" value="Mitogen-activated protein kinase kinase kinase 15"/>
    <property type="match status" value="1"/>
</dbReference>
<dbReference type="GO" id="GO:0005524">
    <property type="term" value="F:ATP binding"/>
    <property type="evidence" value="ECO:0007669"/>
    <property type="project" value="UniProtKB-UniRule"/>
</dbReference>
<evidence type="ECO:0000256" key="1">
    <source>
        <dbReference type="ARBA" id="ARBA00022679"/>
    </source>
</evidence>
<evidence type="ECO:0000313" key="10">
    <source>
        <dbReference type="Proteomes" id="UP000836841"/>
    </source>
</evidence>
<dbReference type="PROSITE" id="PS00108">
    <property type="entry name" value="PROTEIN_KINASE_ST"/>
    <property type="match status" value="1"/>
</dbReference>
<evidence type="ECO:0000256" key="3">
    <source>
        <dbReference type="ARBA" id="ARBA00022777"/>
    </source>
</evidence>
<keyword evidence="2 5" id="KW-0547">Nucleotide-binding</keyword>
<dbReference type="PANTHER" id="PTHR48011">
    <property type="entry name" value="CCR4-NOT TRANSCRIPTIONAL COMPLEX SUBUNIT CAF120-RELATED"/>
    <property type="match status" value="1"/>
</dbReference>
<dbReference type="PROSITE" id="PS50011">
    <property type="entry name" value="PROTEIN_KINASE_DOM"/>
    <property type="match status" value="1"/>
</dbReference>
<dbReference type="InterPro" id="IPR052751">
    <property type="entry name" value="Plant_MAPKKK"/>
</dbReference>
<dbReference type="EMBL" id="OU466862">
    <property type="protein sequence ID" value="CAH2069906.1"/>
    <property type="molecule type" value="Genomic_DNA"/>
</dbReference>
<dbReference type="PROSITE" id="PS00107">
    <property type="entry name" value="PROTEIN_KINASE_ATP"/>
    <property type="match status" value="1"/>
</dbReference>
<keyword evidence="10" id="KW-1185">Reference proteome</keyword>
<gene>
    <name evidence="9" type="ORF">TAV2_LOCUS19120</name>
</gene>
<evidence type="ECO:0000256" key="2">
    <source>
        <dbReference type="ARBA" id="ARBA00022741"/>
    </source>
</evidence>
<evidence type="ECO:0000259" key="8">
    <source>
        <dbReference type="PROSITE" id="PS50011"/>
    </source>
</evidence>
<feature type="binding site" evidence="5">
    <location>
        <position position="34"/>
    </location>
    <ligand>
        <name>ATP</name>
        <dbReference type="ChEBI" id="CHEBI:30616"/>
    </ligand>
</feature>
<protein>
    <recommendedName>
        <fullName evidence="8">Protein kinase domain-containing protein</fullName>
    </recommendedName>
</protein>
<reference evidence="9 10" key="1">
    <citation type="submission" date="2022-03" db="EMBL/GenBank/DDBJ databases">
        <authorList>
            <person name="Nunn A."/>
            <person name="Chopra R."/>
            <person name="Nunn A."/>
            <person name="Contreras Garrido A."/>
        </authorList>
    </citation>
    <scope>NUCLEOTIDE SEQUENCE [LARGE SCALE GENOMIC DNA]</scope>
</reference>
<dbReference type="InterPro" id="IPR011009">
    <property type="entry name" value="Kinase-like_dom_sf"/>
</dbReference>
<dbReference type="SUPFAM" id="SSF56112">
    <property type="entry name" value="Protein kinase-like (PK-like)"/>
    <property type="match status" value="1"/>
</dbReference>
<keyword evidence="6" id="KW-0723">Serine/threonine-protein kinase</keyword>
<evidence type="ECO:0000256" key="6">
    <source>
        <dbReference type="RuleBase" id="RU000304"/>
    </source>
</evidence>
<evidence type="ECO:0000256" key="4">
    <source>
        <dbReference type="ARBA" id="ARBA00022840"/>
    </source>
</evidence>
<keyword evidence="4 5" id="KW-0067">ATP-binding</keyword>
<dbReference type="Proteomes" id="UP000836841">
    <property type="component" value="Chromosome 6"/>
</dbReference>
<dbReference type="GO" id="GO:0004674">
    <property type="term" value="F:protein serine/threonine kinase activity"/>
    <property type="evidence" value="ECO:0007669"/>
    <property type="project" value="UniProtKB-KW"/>
</dbReference>
<evidence type="ECO:0000256" key="7">
    <source>
        <dbReference type="SAM" id="MobiDB-lite"/>
    </source>
</evidence>
<dbReference type="SMART" id="SM00220">
    <property type="entry name" value="S_TKc"/>
    <property type="match status" value="1"/>
</dbReference>
<sequence>MEEQNWIRGPIIGRGSTATVSLAITNSGEFFAVKSAEFSSSAFLQREQTILSDLSSPYVVKYIGSNITTEKDKMMYNLLMEYISGGSVHDLIKNSGGKLPEPTIRSYTRQILKGLMYLHDQGIVHCDLKSQNVMIGGETAKIADLGCAKMAENGNLEFSGTPAYMSPEVARGEEQSFPADVWALGCMVIEMATGFSPWPELNDVVAAIYKIGFTGESPEIPEWLSEKGKDFLKKCLRKDPKQRWAVEELLQHPFLEEDKDDQSQTQSRDCLNSSSPSTVLDQGFWDLCETSRSPLIQADHEDPFANSSNMWDSLLADRIKKLAGEENSGEPEWITAEEGDDGWIEVRGNETGEIEKRDEEECVNCVEATSSEENEVGGFENWIWDQEDSLFLEYSSTEDNIFYFYSNNFFEEDNIILYYDDHLTDGFVPKNDNFRYNNKKTHFFGHITIDSTSF</sequence>
<dbReference type="Pfam" id="PF00069">
    <property type="entry name" value="Pkinase"/>
    <property type="match status" value="1"/>
</dbReference>
<comment type="similarity">
    <text evidence="6">Belongs to the protein kinase superfamily.</text>
</comment>